<proteinExistence type="predicted"/>
<sequence length="398" mass="43093">MEGRARFYAWSASCSSARLWGNSFPPALLFTSLTAEILHCRAITALFRRRPGSPILRATLDTHFLVRQLGWCNAATVAFCEWPEDAGPRPLELLLSERVCTARGWPGTLRQAVAHCVAQPMVIRPRRTILAIHPRSGVRLPTVCSVVLSCLPALTVLVGGFAVSGVPNASISAPLSRPLRQQGRQPVLLVASGSEPWCAPAIVASPRHPATASQPTSSSAPPAFRAQRPLRSPAPPHFSPHTHPHARTHPLPVPTPIAAEIARTTFIAVQPSSTVAFLDPPPPTASATPHRRQFAHLSSQPHLSSSAEEAHQEARAHCTLQATIETIRRSTGGDGCHELELIAVLRAAFAQHITKVRESNARRTPSPITLVLTLALKCTSSRTLRWRQASHLSECTEH</sequence>
<gene>
    <name evidence="1" type="ORF">BDR25DRAFT_351012</name>
</gene>
<dbReference type="Proteomes" id="UP000799755">
    <property type="component" value="Unassembled WGS sequence"/>
</dbReference>
<evidence type="ECO:0000313" key="1">
    <source>
        <dbReference type="EMBL" id="KAF2474491.1"/>
    </source>
</evidence>
<dbReference type="EMBL" id="MU003497">
    <property type="protein sequence ID" value="KAF2474491.1"/>
    <property type="molecule type" value="Genomic_DNA"/>
</dbReference>
<protein>
    <submittedName>
        <fullName evidence="1">Uncharacterized protein</fullName>
    </submittedName>
</protein>
<evidence type="ECO:0000313" key="2">
    <source>
        <dbReference type="Proteomes" id="UP000799755"/>
    </source>
</evidence>
<accession>A0ACB6R5Q3</accession>
<reference evidence="1" key="1">
    <citation type="journal article" date="2020" name="Stud. Mycol.">
        <title>101 Dothideomycetes genomes: a test case for predicting lifestyles and emergence of pathogens.</title>
        <authorList>
            <person name="Haridas S."/>
            <person name="Albert R."/>
            <person name="Binder M."/>
            <person name="Bloem J."/>
            <person name="Labutti K."/>
            <person name="Salamov A."/>
            <person name="Andreopoulos B."/>
            <person name="Baker S."/>
            <person name="Barry K."/>
            <person name="Bills G."/>
            <person name="Bluhm B."/>
            <person name="Cannon C."/>
            <person name="Castanera R."/>
            <person name="Culley D."/>
            <person name="Daum C."/>
            <person name="Ezra D."/>
            <person name="Gonzalez J."/>
            <person name="Henrissat B."/>
            <person name="Kuo A."/>
            <person name="Liang C."/>
            <person name="Lipzen A."/>
            <person name="Lutzoni F."/>
            <person name="Magnuson J."/>
            <person name="Mondo S."/>
            <person name="Nolan M."/>
            <person name="Ohm R."/>
            <person name="Pangilinan J."/>
            <person name="Park H.-J."/>
            <person name="Ramirez L."/>
            <person name="Alfaro M."/>
            <person name="Sun H."/>
            <person name="Tritt A."/>
            <person name="Yoshinaga Y."/>
            <person name="Zwiers L.-H."/>
            <person name="Turgeon B."/>
            <person name="Goodwin S."/>
            <person name="Spatafora J."/>
            <person name="Crous P."/>
            <person name="Grigoriev I."/>
        </authorList>
    </citation>
    <scope>NUCLEOTIDE SEQUENCE</scope>
    <source>
        <strain evidence="1">ATCC 200398</strain>
    </source>
</reference>
<organism evidence="1 2">
    <name type="scientific">Lindgomyces ingoldianus</name>
    <dbReference type="NCBI Taxonomy" id="673940"/>
    <lineage>
        <taxon>Eukaryota</taxon>
        <taxon>Fungi</taxon>
        <taxon>Dikarya</taxon>
        <taxon>Ascomycota</taxon>
        <taxon>Pezizomycotina</taxon>
        <taxon>Dothideomycetes</taxon>
        <taxon>Pleosporomycetidae</taxon>
        <taxon>Pleosporales</taxon>
        <taxon>Lindgomycetaceae</taxon>
        <taxon>Lindgomyces</taxon>
    </lineage>
</organism>
<comment type="caution">
    <text evidence="1">The sequence shown here is derived from an EMBL/GenBank/DDBJ whole genome shotgun (WGS) entry which is preliminary data.</text>
</comment>
<keyword evidence="2" id="KW-1185">Reference proteome</keyword>
<name>A0ACB6R5Q3_9PLEO</name>